<dbReference type="STRING" id="572478.Vdis_1870"/>
<dbReference type="PANTHER" id="PTHR36120:SF2">
    <property type="entry name" value="FUCOSE ISOMERASE"/>
    <property type="match status" value="1"/>
</dbReference>
<dbReference type="AlphaFoldDB" id="E1QV51"/>
<dbReference type="SUPFAM" id="SSF53743">
    <property type="entry name" value="FucI/AraA N-terminal and middle domains"/>
    <property type="match status" value="1"/>
</dbReference>
<sequence length="393" mass="43190">MRRIVVLGFVSPLHRNRLPAIEGVDRIVSSTDELRGLNISNTFVVALILSGGVSRLVREFAEDYGLRRLLLVSHPGLNSLASALDARALLSEVGIDSGILHLKDLGRIDHALRIARAIASILGIRVALLGVGAKDSVARTFEDRFEARVDAVPMESLEDMINNADEKLAVEFMNYIKGRARFEVSDERLRDVGKIYAAMRSLYGKYDAFAINCFPYLIKHGVTPCLALARLNEEGLIAACEADLRALFSMVIARELTGYSGWIANTNHIEGSRVTMAHCTIALNMIRDASVVTHFESGFNYGLTGRLLFNDVTGVSVSSDFRRMGIFSARVVESGLLSDRMCRTQAILDLGINSSVILRLAPYNHHVIIPGNVVRELETIAGVFGMEVVKYTP</sequence>
<keyword evidence="2" id="KW-0119">Carbohydrate metabolism</keyword>
<dbReference type="GO" id="GO:0016861">
    <property type="term" value="F:intramolecular oxidoreductase activity, interconverting aldoses and ketoses"/>
    <property type="evidence" value="ECO:0007669"/>
    <property type="project" value="InterPro"/>
</dbReference>
<dbReference type="InterPro" id="IPR009015">
    <property type="entry name" value="Fucose_isomerase_N/cen_sf"/>
</dbReference>
<dbReference type="HOGENOM" id="CLU_055583_0_0_2"/>
<reference evidence="4" key="2">
    <citation type="journal article" date="2010" name="Stand. Genomic Sci.">
        <title>Complete genome sequence of Vulcanisaeta distributa type strain (IC-017T).</title>
        <authorList>
            <person name="Mavromatis K."/>
            <person name="Sikorski J."/>
            <person name="Pabst E."/>
            <person name="Teshima H."/>
            <person name="Lapidus A."/>
            <person name="Lucas S."/>
            <person name="Nolan M."/>
            <person name="Glavina Del Rio T."/>
            <person name="Cheng J."/>
            <person name="Bruce D."/>
            <person name="Goodwin L."/>
            <person name="Pitluck S."/>
            <person name="Liolios K."/>
            <person name="Ivanova N."/>
            <person name="Mikhailova N."/>
            <person name="Pati A."/>
            <person name="Chen A."/>
            <person name="Palaniappan K."/>
            <person name="Land M."/>
            <person name="Hauser L."/>
            <person name="Chang Y."/>
            <person name="Jeffries C."/>
            <person name="Rohde M."/>
            <person name="Spring S."/>
            <person name="Goker M."/>
            <person name="Wirth R."/>
            <person name="Woyke T."/>
            <person name="Bristow J."/>
            <person name="Eisen J."/>
            <person name="Markowitz V."/>
            <person name="Hugenholtz P."/>
            <person name="Klenk H."/>
            <person name="Kyrpides N."/>
        </authorList>
    </citation>
    <scope>NUCLEOTIDE SEQUENCE [LARGE SCALE GENOMIC DNA]</scope>
    <source>
        <strain evidence="4">DSM 14429 / JCM 11212 / NBRC 100878 / IC-017</strain>
    </source>
</reference>
<reference evidence="3 4" key="1">
    <citation type="journal article" date="2010" name="Stand. Genomic Sci.">
        <title>Complete genome sequence of Vulcanisaeta distributa type strain (IC-017).</title>
        <authorList>
            <person name="Mavromatis K."/>
            <person name="Sikorski J."/>
            <person name="Pabst E."/>
            <person name="Teshima H."/>
            <person name="Lapidus A."/>
            <person name="Lucas S."/>
            <person name="Nolan M."/>
            <person name="Glavina Del Rio T."/>
            <person name="Cheng J.F."/>
            <person name="Bruce D."/>
            <person name="Goodwin L."/>
            <person name="Pitluck S."/>
            <person name="Liolios K."/>
            <person name="Ivanova N."/>
            <person name="Mikhailova N."/>
            <person name="Pati A."/>
            <person name="Chen A."/>
            <person name="Palaniappan K."/>
            <person name="Land M."/>
            <person name="Hauser L."/>
            <person name="Chang Y.J."/>
            <person name="Jeffries C.D."/>
            <person name="Rohde M."/>
            <person name="Spring S."/>
            <person name="Goker M."/>
            <person name="Wirth R."/>
            <person name="Woyke T."/>
            <person name="Bristow J."/>
            <person name="Eisen J.A."/>
            <person name="Markowitz V."/>
            <person name="Hugenholtz P."/>
            <person name="Klenk H.P."/>
            <person name="Kyrpides N.C."/>
        </authorList>
    </citation>
    <scope>NUCLEOTIDE SEQUENCE [LARGE SCALE GENOMIC DNA]</scope>
    <source>
        <strain evidence="4">DSM 14429 / JCM 11212 / NBRC 100878 / IC-017</strain>
    </source>
</reference>
<evidence type="ECO:0000256" key="1">
    <source>
        <dbReference type="ARBA" id="ARBA00023235"/>
    </source>
</evidence>
<dbReference type="eggNOG" id="arCOG01772">
    <property type="taxonomic scope" value="Archaea"/>
</dbReference>
<dbReference type="GO" id="GO:0005996">
    <property type="term" value="P:monosaccharide metabolic process"/>
    <property type="evidence" value="ECO:0007669"/>
    <property type="project" value="InterPro"/>
</dbReference>
<dbReference type="GeneID" id="9752816"/>
<evidence type="ECO:0000313" key="4">
    <source>
        <dbReference type="Proteomes" id="UP000006681"/>
    </source>
</evidence>
<dbReference type="Proteomes" id="UP000006681">
    <property type="component" value="Chromosome"/>
</dbReference>
<dbReference type="OrthoDB" id="26618at2157"/>
<dbReference type="EMBL" id="CP002100">
    <property type="protein sequence ID" value="ADN51242.1"/>
    <property type="molecule type" value="Genomic_DNA"/>
</dbReference>
<proteinExistence type="predicted"/>
<keyword evidence="1 3" id="KW-0413">Isomerase</keyword>
<dbReference type="KEGG" id="vdi:Vdis_1870"/>
<evidence type="ECO:0000313" key="3">
    <source>
        <dbReference type="EMBL" id="ADN51242.1"/>
    </source>
</evidence>
<protein>
    <submittedName>
        <fullName evidence="3">L-fucose isomerase 2 domain protein</fullName>
    </submittedName>
</protein>
<accession>E1QV51</accession>
<keyword evidence="4" id="KW-1185">Reference proteome</keyword>
<dbReference type="RefSeq" id="WP_013336967.1">
    <property type="nucleotide sequence ID" value="NC_014537.1"/>
</dbReference>
<name>E1QV51_VULDI</name>
<dbReference type="GO" id="GO:0005737">
    <property type="term" value="C:cytoplasm"/>
    <property type="evidence" value="ECO:0007669"/>
    <property type="project" value="InterPro"/>
</dbReference>
<dbReference type="PANTHER" id="PTHR36120">
    <property type="entry name" value="FUCOSE ISOMERASE"/>
    <property type="match status" value="1"/>
</dbReference>
<organism evidence="3 4">
    <name type="scientific">Vulcanisaeta distributa (strain DSM 14429 / JCM 11212 / NBRC 100878 / IC-017)</name>
    <dbReference type="NCBI Taxonomy" id="572478"/>
    <lineage>
        <taxon>Archaea</taxon>
        <taxon>Thermoproteota</taxon>
        <taxon>Thermoprotei</taxon>
        <taxon>Thermoproteales</taxon>
        <taxon>Thermoproteaceae</taxon>
        <taxon>Vulcanisaeta</taxon>
    </lineage>
</organism>
<gene>
    <name evidence="3" type="ordered locus">Vdis_1870</name>
</gene>
<evidence type="ECO:0000256" key="2">
    <source>
        <dbReference type="ARBA" id="ARBA00023277"/>
    </source>
</evidence>